<comment type="caution">
    <text evidence="1">The sequence shown here is derived from an EMBL/GenBank/DDBJ whole genome shotgun (WGS) entry which is preliminary data.</text>
</comment>
<name>A0A7W8ITB7_9BACL</name>
<dbReference type="PANTHER" id="PTHR43884">
    <property type="entry name" value="ACYL-COA DEHYDROGENASE"/>
    <property type="match status" value="1"/>
</dbReference>
<dbReference type="Proteomes" id="UP000520011">
    <property type="component" value="Unassembled WGS sequence"/>
</dbReference>
<dbReference type="InterPro" id="IPR009100">
    <property type="entry name" value="AcylCoA_DH/oxidase_NM_dom_sf"/>
</dbReference>
<dbReference type="Gene3D" id="1.20.140.10">
    <property type="entry name" value="Butyryl-CoA Dehydrogenase, subunit A, domain 3"/>
    <property type="match status" value="1"/>
</dbReference>
<protein>
    <recommendedName>
        <fullName evidence="3">Acyl-CoA dehydrogenase</fullName>
    </recommendedName>
</protein>
<dbReference type="PANTHER" id="PTHR43884:SF12">
    <property type="entry name" value="ISOVALERYL-COA DEHYDROGENASE, MITOCHONDRIAL-RELATED"/>
    <property type="match status" value="1"/>
</dbReference>
<evidence type="ECO:0000313" key="2">
    <source>
        <dbReference type="Proteomes" id="UP000520011"/>
    </source>
</evidence>
<accession>A0A7W8ITB7</accession>
<proteinExistence type="predicted"/>
<dbReference type="GO" id="GO:0003995">
    <property type="term" value="F:acyl-CoA dehydrogenase activity"/>
    <property type="evidence" value="ECO:0007669"/>
    <property type="project" value="TreeGrafter"/>
</dbReference>
<dbReference type="InterPro" id="IPR037069">
    <property type="entry name" value="AcylCoA_DH/ox_N_sf"/>
</dbReference>
<dbReference type="EMBL" id="JACHEP010000041">
    <property type="protein sequence ID" value="MBB5326375.1"/>
    <property type="molecule type" value="Genomic_DNA"/>
</dbReference>
<dbReference type="RefSeq" id="WP_183256515.1">
    <property type="nucleotide sequence ID" value="NZ_JACHEP010000041.1"/>
</dbReference>
<dbReference type="SUPFAM" id="SSF56645">
    <property type="entry name" value="Acyl-CoA dehydrogenase NM domain-like"/>
    <property type="match status" value="1"/>
</dbReference>
<dbReference type="InterPro" id="IPR046373">
    <property type="entry name" value="Acyl-CoA_Oxase/DH_mid-dom_sf"/>
</dbReference>
<reference evidence="1 2" key="1">
    <citation type="submission" date="2020-08" db="EMBL/GenBank/DDBJ databases">
        <title>Genomic Encyclopedia of Type Strains, Phase IV (KMG-IV): sequencing the most valuable type-strain genomes for metagenomic binning, comparative biology and taxonomic classification.</title>
        <authorList>
            <person name="Goeker M."/>
        </authorList>
    </citation>
    <scope>NUCLEOTIDE SEQUENCE [LARGE SCALE GENOMIC DNA]</scope>
    <source>
        <strain evidence="1 2">DSM 16325</strain>
    </source>
</reference>
<sequence length="359" mass="40457">MPITQQSEMEVYESFLKEQLVPVACLVDEEGFYPESIMRGLGKLGAFQFSKLNEKEALLKRLKLIEMSAKYCVSTSFLIWCHTTSISFIINSNNSYLKEKLLPLMENGQLLGGTGLSNAMKYYAGMEDIRLNAKKVEGGYSINGVAPFVSNLGPGHWFGVIAQVNKEQRIFAMINCDLPEIKMKEHKDFTGMNGTRSYTCRFNDVFIPNEYIISDSADQFIPKIRQSFVLSQAGMGLGLVQACIDNMLKVVDKQNKTNQFIGISPSEILEQLYALQQKAYLLSENFTKNNFISSVQVRLEAAELALKTAEIAFLYQGAAGYYRKSDCMRRLREALFIAIVTPAIKHLKRILMENNVTSC</sequence>
<dbReference type="GO" id="GO:0050660">
    <property type="term" value="F:flavin adenine dinucleotide binding"/>
    <property type="evidence" value="ECO:0007669"/>
    <property type="project" value="InterPro"/>
</dbReference>
<keyword evidence="2" id="KW-1185">Reference proteome</keyword>
<organism evidence="1 2">
    <name type="scientific">Anoxybacteroides tepidamans</name>
    <dbReference type="NCBI Taxonomy" id="265948"/>
    <lineage>
        <taxon>Bacteria</taxon>
        <taxon>Bacillati</taxon>
        <taxon>Bacillota</taxon>
        <taxon>Bacilli</taxon>
        <taxon>Bacillales</taxon>
        <taxon>Anoxybacillaceae</taxon>
        <taxon>Anoxybacteroides</taxon>
    </lineage>
</organism>
<dbReference type="Gene3D" id="2.40.110.10">
    <property type="entry name" value="Butyryl-CoA Dehydrogenase, subunit A, domain 2"/>
    <property type="match status" value="1"/>
</dbReference>
<gene>
    <name evidence="1" type="ORF">HNQ34_003528</name>
</gene>
<dbReference type="Gene3D" id="1.10.540.10">
    <property type="entry name" value="Acyl-CoA dehydrogenase/oxidase, N-terminal domain"/>
    <property type="match status" value="1"/>
</dbReference>
<dbReference type="AlphaFoldDB" id="A0A7W8ITB7"/>
<evidence type="ECO:0000313" key="1">
    <source>
        <dbReference type="EMBL" id="MBB5326375.1"/>
    </source>
</evidence>
<evidence type="ECO:0008006" key="3">
    <source>
        <dbReference type="Google" id="ProtNLM"/>
    </source>
</evidence>